<evidence type="ECO:0000259" key="2">
    <source>
        <dbReference type="PROSITE" id="PS51411"/>
    </source>
</evidence>
<dbReference type="PROSITE" id="PS51411">
    <property type="entry name" value="PSP1_C"/>
    <property type="match status" value="1"/>
</dbReference>
<feature type="region of interest" description="Disordered" evidence="1">
    <location>
        <begin position="278"/>
        <end position="303"/>
    </location>
</feature>
<protein>
    <submittedName>
        <fullName evidence="3">Stage 0 sporulation protein</fullName>
    </submittedName>
</protein>
<dbReference type="InterPro" id="IPR047767">
    <property type="entry name" value="PSP1-like"/>
</dbReference>
<name>A0A538SKB7_UNCEI</name>
<organism evidence="3 4">
    <name type="scientific">Eiseniibacteriota bacterium</name>
    <dbReference type="NCBI Taxonomy" id="2212470"/>
    <lineage>
        <taxon>Bacteria</taxon>
        <taxon>Candidatus Eiseniibacteriota</taxon>
    </lineage>
</organism>
<dbReference type="Proteomes" id="UP000320184">
    <property type="component" value="Unassembled WGS sequence"/>
</dbReference>
<dbReference type="Pfam" id="PF04468">
    <property type="entry name" value="PSP1"/>
    <property type="match status" value="1"/>
</dbReference>
<dbReference type="EMBL" id="VBOT01000053">
    <property type="protein sequence ID" value="TMQ51820.1"/>
    <property type="molecule type" value="Genomic_DNA"/>
</dbReference>
<sequence length="303" mass="34400">MSDVVQVSLRGSRKEFFLNSRNLWLTLHDPVIVQSEHGEAIGKVALKGYLVELKRPGNVTREIIRKATEEDLDQEDHNSAREKEAFEHCLERIELRELKMDLREVEVAFSGHRITFYFTAEHRVDFRELVKDLAAQFQTRIELRQIGQRDQAKRLDGCGPCGRAFCCSTWLKSFHPVTLKMAREQQLSLNPTKISGACGRLMCCLAYELAQYRDSAEKLPPMGTELRTGKGVCTVTRTELHQEAVWVRDDEGAEHRIAYADLPPGPYHKCGDCTCGKRPRAADDEPPTDGETPPEDWADPPGH</sequence>
<dbReference type="NCBIfam" id="NF041131">
    <property type="entry name" value="RicT_YaaT_fam"/>
    <property type="match status" value="1"/>
</dbReference>
<comment type="caution">
    <text evidence="3">The sequence shown here is derived from an EMBL/GenBank/DDBJ whole genome shotgun (WGS) entry which is preliminary data.</text>
</comment>
<dbReference type="PANTHER" id="PTHR43830:SF3">
    <property type="entry name" value="PROTEIN PSP1"/>
    <property type="match status" value="1"/>
</dbReference>
<feature type="domain" description="PSP1 C-terminal" evidence="2">
    <location>
        <begin position="61"/>
        <end position="146"/>
    </location>
</feature>
<reference evidence="3 4" key="1">
    <citation type="journal article" date="2019" name="Nat. Microbiol.">
        <title>Mediterranean grassland soil C-N compound turnover is dependent on rainfall and depth, and is mediated by genomically divergent microorganisms.</title>
        <authorList>
            <person name="Diamond S."/>
            <person name="Andeer P.F."/>
            <person name="Li Z."/>
            <person name="Crits-Christoph A."/>
            <person name="Burstein D."/>
            <person name="Anantharaman K."/>
            <person name="Lane K.R."/>
            <person name="Thomas B.C."/>
            <person name="Pan C."/>
            <person name="Northen T.R."/>
            <person name="Banfield J.F."/>
        </authorList>
    </citation>
    <scope>NUCLEOTIDE SEQUENCE [LARGE SCALE GENOMIC DNA]</scope>
    <source>
        <strain evidence="3">WS_3</strain>
    </source>
</reference>
<dbReference type="InterPro" id="IPR007557">
    <property type="entry name" value="PSP1_C"/>
</dbReference>
<dbReference type="PANTHER" id="PTHR43830">
    <property type="entry name" value="PROTEIN PSP1"/>
    <property type="match status" value="1"/>
</dbReference>
<evidence type="ECO:0000313" key="3">
    <source>
        <dbReference type="EMBL" id="TMQ51820.1"/>
    </source>
</evidence>
<proteinExistence type="predicted"/>
<accession>A0A538SKB7</accession>
<feature type="compositionally biased region" description="Acidic residues" evidence="1">
    <location>
        <begin position="284"/>
        <end position="303"/>
    </location>
</feature>
<gene>
    <name evidence="3" type="ORF">E6K73_04815</name>
</gene>
<dbReference type="GO" id="GO:0005737">
    <property type="term" value="C:cytoplasm"/>
    <property type="evidence" value="ECO:0007669"/>
    <property type="project" value="TreeGrafter"/>
</dbReference>
<evidence type="ECO:0000313" key="4">
    <source>
        <dbReference type="Proteomes" id="UP000320184"/>
    </source>
</evidence>
<evidence type="ECO:0000256" key="1">
    <source>
        <dbReference type="SAM" id="MobiDB-lite"/>
    </source>
</evidence>
<dbReference type="AlphaFoldDB" id="A0A538SKB7"/>